<dbReference type="Proteomes" id="UP000221250">
    <property type="component" value="Segment"/>
</dbReference>
<evidence type="ECO:0000313" key="2">
    <source>
        <dbReference type="Proteomes" id="UP000221250"/>
    </source>
</evidence>
<organism evidence="1 2">
    <name type="scientific">Erwinia phage vB_EamM_Yoloswag</name>
    <dbReference type="NCBI Taxonomy" id="1958956"/>
    <lineage>
        <taxon>Viruses</taxon>
        <taxon>Duplodnaviria</taxon>
        <taxon>Heunggongvirae</taxon>
        <taxon>Uroviricota</taxon>
        <taxon>Caudoviricetes</taxon>
        <taxon>Yoloswagvirus</taxon>
        <taxon>Yoloswagvirus yoloswag</taxon>
    </lineage>
</organism>
<protein>
    <submittedName>
        <fullName evidence="1">Uncharacterized protein</fullName>
    </submittedName>
</protein>
<dbReference type="EMBL" id="KY448244">
    <property type="protein sequence ID" value="AQT28732.1"/>
    <property type="molecule type" value="Genomic_DNA"/>
</dbReference>
<proteinExistence type="predicted"/>
<keyword evidence="2" id="KW-1185">Reference proteome</keyword>
<name>A0A1S6L3I0_9CAUD</name>
<evidence type="ECO:0000313" key="1">
    <source>
        <dbReference type="EMBL" id="AQT28732.1"/>
    </source>
</evidence>
<sequence length="104" mass="11909">MSSSTEISFIFPYLTTLEVVTGSGSLANKLGVDANEEQTFLDSQAMQLMNGLHVQQELCLFDRSILNLMIDRQMDYDEKITTYERDSKDHVPHEGLMLLVRHTR</sequence>
<gene>
    <name evidence="1" type="ORF">YOLOSWAG_259</name>
</gene>
<accession>A0A1S6L3I0</accession>
<reference evidence="1 2" key="1">
    <citation type="submission" date="2017-01" db="EMBL/GenBank/DDBJ databases">
        <authorList>
            <person name="Mah S.A."/>
            <person name="Swanson W.J."/>
            <person name="Moy G.W."/>
            <person name="Vacquier V.D."/>
        </authorList>
    </citation>
    <scope>NUCLEOTIDE SEQUENCE [LARGE SCALE GENOMIC DNA]</scope>
</reference>